<evidence type="ECO:0000313" key="3">
    <source>
        <dbReference type="Proteomes" id="UP000579153"/>
    </source>
</evidence>
<feature type="transmembrane region" description="Helical" evidence="1">
    <location>
        <begin position="12"/>
        <end position="32"/>
    </location>
</feature>
<dbReference type="EMBL" id="JACHMB010000001">
    <property type="protein sequence ID" value="MBB5781505.1"/>
    <property type="molecule type" value="Genomic_DNA"/>
</dbReference>
<keyword evidence="1" id="KW-1133">Transmembrane helix</keyword>
<name>A0A7W9GCZ3_9ACTN</name>
<dbReference type="AlphaFoldDB" id="A0A7W9GCZ3"/>
<comment type="caution">
    <text evidence="2">The sequence shown here is derived from an EMBL/GenBank/DDBJ whole genome shotgun (WGS) entry which is preliminary data.</text>
</comment>
<gene>
    <name evidence="2" type="ORF">HD596_008261</name>
</gene>
<evidence type="ECO:0000256" key="1">
    <source>
        <dbReference type="SAM" id="Phobius"/>
    </source>
</evidence>
<keyword evidence="1" id="KW-0472">Membrane</keyword>
<reference evidence="2 3" key="1">
    <citation type="submission" date="2020-08" db="EMBL/GenBank/DDBJ databases">
        <title>Sequencing the genomes of 1000 actinobacteria strains.</title>
        <authorList>
            <person name="Klenk H.-P."/>
        </authorList>
    </citation>
    <scope>NUCLEOTIDE SEQUENCE [LARGE SCALE GENOMIC DNA]</scope>
    <source>
        <strain evidence="2 3">DSM 45507</strain>
    </source>
</reference>
<organism evidence="2 3">
    <name type="scientific">Nonomuraea jabiensis</name>
    <dbReference type="NCBI Taxonomy" id="882448"/>
    <lineage>
        <taxon>Bacteria</taxon>
        <taxon>Bacillati</taxon>
        <taxon>Actinomycetota</taxon>
        <taxon>Actinomycetes</taxon>
        <taxon>Streptosporangiales</taxon>
        <taxon>Streptosporangiaceae</taxon>
        <taxon>Nonomuraea</taxon>
    </lineage>
</organism>
<feature type="transmembrane region" description="Helical" evidence="1">
    <location>
        <begin position="141"/>
        <end position="159"/>
    </location>
</feature>
<dbReference type="Proteomes" id="UP000579153">
    <property type="component" value="Unassembled WGS sequence"/>
</dbReference>
<evidence type="ECO:0008006" key="4">
    <source>
        <dbReference type="Google" id="ProtNLM"/>
    </source>
</evidence>
<feature type="transmembrane region" description="Helical" evidence="1">
    <location>
        <begin position="84"/>
        <end position="104"/>
    </location>
</feature>
<dbReference type="InterPro" id="IPR025495">
    <property type="entry name" value="DUF4386"/>
</dbReference>
<sequence length="200" mass="21298">MRTPQRLARIAGLLYLMVGIGGGFAEIVRVTVYQAGDAATTARNVAAHAGLVRAGVLADLVTTVTGLLTAMARYVLLKHVHADAARAMVAFIAVAAAMMSLNLAHQFQALHASDAAYTNAFGAAGSDALVLLMLDLHHHGYLMTQVFFGLWLLPMGYLVYRSGMIPRAIGVLLMVGCAEVSMILRRTQKRPTKPARPTAA</sequence>
<keyword evidence="3" id="KW-1185">Reference proteome</keyword>
<proteinExistence type="predicted"/>
<evidence type="ECO:0000313" key="2">
    <source>
        <dbReference type="EMBL" id="MBB5781505.1"/>
    </source>
</evidence>
<accession>A0A7W9GCZ3</accession>
<protein>
    <recommendedName>
        <fullName evidence="4">DUF4386 domain-containing protein</fullName>
    </recommendedName>
</protein>
<dbReference type="RefSeq" id="WP_185074792.1">
    <property type="nucleotide sequence ID" value="NZ_JACHMB010000001.1"/>
</dbReference>
<feature type="transmembrane region" description="Helical" evidence="1">
    <location>
        <begin position="52"/>
        <end position="72"/>
    </location>
</feature>
<dbReference type="Pfam" id="PF14329">
    <property type="entry name" value="DUF4386"/>
    <property type="match status" value="1"/>
</dbReference>
<keyword evidence="1" id="KW-0812">Transmembrane</keyword>